<feature type="domain" description="HAUS augmin-like complex subunit 6 N-terminal" evidence="2">
    <location>
        <begin position="18"/>
        <end position="220"/>
    </location>
</feature>
<dbReference type="GO" id="GO:0051225">
    <property type="term" value="P:spindle assembly"/>
    <property type="evidence" value="ECO:0007669"/>
    <property type="project" value="InterPro"/>
</dbReference>
<feature type="compositionally biased region" description="Polar residues" evidence="1">
    <location>
        <begin position="600"/>
        <end position="615"/>
    </location>
</feature>
<evidence type="ECO:0000256" key="1">
    <source>
        <dbReference type="SAM" id="MobiDB-lite"/>
    </source>
</evidence>
<feature type="region of interest" description="Disordered" evidence="1">
    <location>
        <begin position="350"/>
        <end position="372"/>
    </location>
</feature>
<keyword evidence="3" id="KW-1185">Reference proteome</keyword>
<sequence length="1170" mass="126063">MAALPSGGSPSAANKCLYSALVSLGLDIKTIESSEGFILTAGSLNDLPKRVGEHILHHLLSVIDKEKTLKAFRDCWPPFDKKREAQFYRGAFELYKGLMMQSGGAGTRLVVSRSVVAPGSPRFMDTLRQLVKLALIASMKSKGVTAELLQPPAAAMTTEQRRALLAVIHVHAVQQVQIFSAQQRSAAQQMQRLAAAARERVQQYRSCSTQCEQLKQQLLASPAPGGVYPPPSAGAEPPTSLRAAEETAMERMNSAAEREWRRLDATAAREALSWRVLESLVQVTSDGSHIDAGKLTAALPAPAVRTLLAAGTQVPQLYGGVDGRELQLPALLHTAALSLRTLHAALQHSAQHLTAQQHPAQQGTASDCSDSASDKSLTEQKAVSLSACVAELTQEVELCADRLQHQNLQLLQRQNLQQMHGKHLSQTNVSALPEGSCGPRLSPLPLKGMSGGDPLPSLPLLTASPDSLQLLTRRVALERCPLTEVVLQTPSVTSAQPCTPAAVEDSSPTPHTPAAVVNSKRGGGASRSCSKSFTGKENRSRGGGGHPLPCRTPLVPRTGSNIRLPATEGKATKQTSVVRSSTQSRSTFLRDAPVGGAGTFSRNSTSGSAGTFSRDSPTKDAGRSVSRTIRDYETRANASCRLFSNVQKKTQGVRTGGLTVEEDGHISSSQKGVTLSHQRHDVCVLPSLTPARDPATPREDPLLATPRRGITTPDGPNDDTVFDLLPLSPFEDVVGTRMRESRGFPSLLTASENLQDLNSSSGDHGQTRKVVDPHCGTEIQEPGHSAVDQNSIVHQNSTIDQNSTIRKRFPKAGDCSDRGKFVAKGPASTDFVSSVSPHLLLGSSEGDDLWDSAAGASGELRFNEDVEKLMEKMNFLTRSPDVEALPQHFVSKYRLGRGEPAAELRCWEPADESATLRDLEKAVEEKGTYVTSYLPSIAPCKEIDLLSSVSLNENNNKVAYDNQKVELNEGPRSRSFAYDETNDLQDISAELAKISAGVWSSSTTQRKVFGLETCYEEVVPSRKTVRRSGELSSVLPSIKEAIFEKTDPENLDDFLTQFREKFLDLDMDSRAAEEDVKNKTQAQDCATDERVEEESWALEFPDDEFLDGSLAASLLQEAEDLDDGAPSVPLGLLPLDSVFSSVTDSIVCGETDVSALRQPAVGLQVAREAV</sequence>
<feature type="region of interest" description="Disordered" evidence="1">
    <location>
        <begin position="495"/>
        <end position="628"/>
    </location>
</feature>
<dbReference type="InterPro" id="IPR028163">
    <property type="entry name" value="HAUS_6_N"/>
</dbReference>
<dbReference type="Pfam" id="PF14661">
    <property type="entry name" value="HAUS6_N"/>
    <property type="match status" value="1"/>
</dbReference>
<evidence type="ECO:0000313" key="3">
    <source>
        <dbReference type="Proteomes" id="UP000694843"/>
    </source>
</evidence>
<dbReference type="KEGG" id="hazt:108679355"/>
<organism evidence="3 4">
    <name type="scientific">Hyalella azteca</name>
    <name type="common">Amphipod</name>
    <dbReference type="NCBI Taxonomy" id="294128"/>
    <lineage>
        <taxon>Eukaryota</taxon>
        <taxon>Metazoa</taxon>
        <taxon>Ecdysozoa</taxon>
        <taxon>Arthropoda</taxon>
        <taxon>Crustacea</taxon>
        <taxon>Multicrustacea</taxon>
        <taxon>Malacostraca</taxon>
        <taxon>Eumalacostraca</taxon>
        <taxon>Peracarida</taxon>
        <taxon>Amphipoda</taxon>
        <taxon>Senticaudata</taxon>
        <taxon>Talitrida</taxon>
        <taxon>Talitroidea</taxon>
        <taxon>Hyalellidae</taxon>
        <taxon>Hyalella</taxon>
    </lineage>
</organism>
<feature type="compositionally biased region" description="Polar residues" evidence="1">
    <location>
        <begin position="350"/>
        <end position="364"/>
    </location>
</feature>
<protein>
    <submittedName>
        <fullName evidence="4">Uncharacterized protein LOC108679355</fullName>
    </submittedName>
</protein>
<reference evidence="4" key="1">
    <citation type="submission" date="2025-08" db="UniProtKB">
        <authorList>
            <consortium name="RefSeq"/>
        </authorList>
    </citation>
    <scope>IDENTIFICATION</scope>
    <source>
        <tissue evidence="4">Whole organism</tissue>
    </source>
</reference>
<dbReference type="Proteomes" id="UP000694843">
    <property type="component" value="Unplaced"/>
</dbReference>
<dbReference type="InterPro" id="IPR026797">
    <property type="entry name" value="HAUS_6"/>
</dbReference>
<gene>
    <name evidence="4" type="primary">LOC108679355</name>
</gene>
<feature type="region of interest" description="Disordered" evidence="1">
    <location>
        <begin position="687"/>
        <end position="719"/>
    </location>
</feature>
<evidence type="ECO:0000259" key="2">
    <source>
        <dbReference type="Pfam" id="PF14661"/>
    </source>
</evidence>
<proteinExistence type="predicted"/>
<dbReference type="PANTHER" id="PTHR16151">
    <property type="entry name" value="HAUS AUGMIN-LIKE COMPLEX SUBUNIT 6"/>
    <property type="match status" value="1"/>
</dbReference>
<dbReference type="GO" id="GO:1990498">
    <property type="term" value="C:mitotic spindle microtubule"/>
    <property type="evidence" value="ECO:0007669"/>
    <property type="project" value="TreeGrafter"/>
</dbReference>
<dbReference type="OMA" id="CHKELEK"/>
<accession>A0A979FJM4</accession>
<evidence type="ECO:0000313" key="4">
    <source>
        <dbReference type="RefSeq" id="XP_047736898.1"/>
    </source>
</evidence>
<dbReference type="GO" id="GO:0070652">
    <property type="term" value="C:HAUS complex"/>
    <property type="evidence" value="ECO:0007669"/>
    <property type="project" value="InterPro"/>
</dbReference>
<dbReference type="AlphaFoldDB" id="A0A979FJM4"/>
<dbReference type="RefSeq" id="XP_047736898.1">
    <property type="nucleotide sequence ID" value="XM_047880942.1"/>
</dbReference>
<dbReference type="PANTHER" id="PTHR16151:SF2">
    <property type="entry name" value="HAUS AUGMIN-LIKE COMPLEX SUBUNIT 6"/>
    <property type="match status" value="1"/>
</dbReference>
<name>A0A979FJM4_HYAAZ</name>
<dbReference type="OrthoDB" id="6363917at2759"/>
<dbReference type="GO" id="GO:0008017">
    <property type="term" value="F:microtubule binding"/>
    <property type="evidence" value="ECO:0007669"/>
    <property type="project" value="TreeGrafter"/>
</dbReference>
<feature type="compositionally biased region" description="Basic and acidic residues" evidence="1">
    <location>
        <begin position="616"/>
        <end position="628"/>
    </location>
</feature>
<feature type="compositionally biased region" description="Low complexity" evidence="1">
    <location>
        <begin position="574"/>
        <end position="587"/>
    </location>
</feature>
<dbReference type="GeneID" id="108679355"/>